<dbReference type="VEuPathDB" id="TrichDB:TRFO_21400"/>
<feature type="region of interest" description="Disordered" evidence="1">
    <location>
        <begin position="204"/>
        <end position="259"/>
    </location>
</feature>
<feature type="compositionally biased region" description="Polar residues" evidence="1">
    <location>
        <begin position="227"/>
        <end position="257"/>
    </location>
</feature>
<comment type="caution">
    <text evidence="2">The sequence shown here is derived from an EMBL/GenBank/DDBJ whole genome shotgun (WGS) entry which is preliminary data.</text>
</comment>
<dbReference type="EMBL" id="MLAK01000633">
    <property type="protein sequence ID" value="OHT09677.1"/>
    <property type="molecule type" value="Genomic_DNA"/>
</dbReference>
<dbReference type="Proteomes" id="UP000179807">
    <property type="component" value="Unassembled WGS sequence"/>
</dbReference>
<gene>
    <name evidence="2" type="ORF">TRFO_21400</name>
</gene>
<organism evidence="2 3">
    <name type="scientific">Tritrichomonas foetus</name>
    <dbReference type="NCBI Taxonomy" id="1144522"/>
    <lineage>
        <taxon>Eukaryota</taxon>
        <taxon>Metamonada</taxon>
        <taxon>Parabasalia</taxon>
        <taxon>Tritrichomonadida</taxon>
        <taxon>Tritrichomonadidae</taxon>
        <taxon>Tritrichomonas</taxon>
    </lineage>
</organism>
<feature type="region of interest" description="Disordered" evidence="1">
    <location>
        <begin position="328"/>
        <end position="461"/>
    </location>
</feature>
<evidence type="ECO:0000313" key="2">
    <source>
        <dbReference type="EMBL" id="OHT09677.1"/>
    </source>
</evidence>
<evidence type="ECO:0000256" key="1">
    <source>
        <dbReference type="SAM" id="MobiDB-lite"/>
    </source>
</evidence>
<feature type="compositionally biased region" description="Low complexity" evidence="1">
    <location>
        <begin position="402"/>
        <end position="411"/>
    </location>
</feature>
<dbReference type="RefSeq" id="XP_068362813.1">
    <property type="nucleotide sequence ID" value="XM_068501949.1"/>
</dbReference>
<protein>
    <submittedName>
        <fullName evidence="2">Uncharacterized protein</fullName>
    </submittedName>
</protein>
<dbReference type="AlphaFoldDB" id="A0A1J4KK04"/>
<reference evidence="2" key="1">
    <citation type="submission" date="2016-10" db="EMBL/GenBank/DDBJ databases">
        <authorList>
            <person name="Benchimol M."/>
            <person name="Almeida L.G."/>
            <person name="Vasconcelos A.T."/>
            <person name="Perreira-Neves A."/>
            <person name="Rosa I.A."/>
            <person name="Tasca T."/>
            <person name="Bogo M.R."/>
            <person name="de Souza W."/>
        </authorList>
    </citation>
    <scope>NUCLEOTIDE SEQUENCE [LARGE SCALE GENOMIC DNA]</scope>
    <source>
        <strain evidence="2">K</strain>
    </source>
</reference>
<evidence type="ECO:0000313" key="3">
    <source>
        <dbReference type="Proteomes" id="UP000179807"/>
    </source>
</evidence>
<name>A0A1J4KK04_9EUKA</name>
<keyword evidence="3" id="KW-1185">Reference proteome</keyword>
<proteinExistence type="predicted"/>
<accession>A0A1J4KK04</accession>
<feature type="compositionally biased region" description="Low complexity" evidence="1">
    <location>
        <begin position="356"/>
        <end position="379"/>
    </location>
</feature>
<dbReference type="GeneID" id="94836653"/>
<sequence>MGNQTSSSLALQSHIKNTKNQDLFILSMSGTNPKFSDSLTNSSVVLSQAAPLNYFCFFTKGPIRILRYWQLRNYFVCSMQVSNPPIKQNYAIVHTYQDVQFLSVYLDQIAFSNMVYFMDSVPSKLTRGEYINRMISLSKNQDTILTNKIYPIYRIKVPQPTLEIALPTLYGRPARPFRPEDEFSSLTSLPSNALNSDLYQTRDITLNGRQRTSKAAPELADRRFDDSTTNAGESSFLNPISEPSSIRNDSNLSTSSNMRRKKYDSDFSISSSFAKPISEPGPSDSQISEVFKDARRAKVHLHNHHNLHQDSNTSVSITDSFFSAATSASGSSAITNKRKKRVAHSKSGAKDDSSRISRSSRSSRISKSSRIGSSSSASSSRRKVRGKSGESESSRKSKKSTSSKNSTSSVNRPKIHLFGDFDDDLRRSKKKNSSDAPSFFSEAIISSTTGNPSKKKRNVGLDVDLRHDVGFTTSESQH</sequence>